<dbReference type="PRINTS" id="PR00723">
    <property type="entry name" value="SUBTILISIN"/>
</dbReference>
<keyword evidence="4 5" id="KW-0720">Serine protease</keyword>
<dbReference type="RefSeq" id="WP_184191683.1">
    <property type="nucleotide sequence ID" value="NZ_JACHGW010000001.1"/>
</dbReference>
<evidence type="ECO:0000256" key="4">
    <source>
        <dbReference type="ARBA" id="ARBA00022825"/>
    </source>
</evidence>
<accession>A0A7W9SLS4</accession>
<evidence type="ECO:0000256" key="3">
    <source>
        <dbReference type="ARBA" id="ARBA00022801"/>
    </source>
</evidence>
<evidence type="ECO:0000313" key="9">
    <source>
        <dbReference type="Proteomes" id="UP000520814"/>
    </source>
</evidence>
<dbReference type="GO" id="GO:0006508">
    <property type="term" value="P:proteolysis"/>
    <property type="evidence" value="ECO:0007669"/>
    <property type="project" value="UniProtKB-KW"/>
</dbReference>
<dbReference type="InterPro" id="IPR050131">
    <property type="entry name" value="Peptidase_S8_subtilisin-like"/>
</dbReference>
<organism evidence="8 9">
    <name type="scientific">Armatimonas rosea</name>
    <dbReference type="NCBI Taxonomy" id="685828"/>
    <lineage>
        <taxon>Bacteria</taxon>
        <taxon>Bacillati</taxon>
        <taxon>Armatimonadota</taxon>
        <taxon>Armatimonadia</taxon>
        <taxon>Armatimonadales</taxon>
        <taxon>Armatimonadaceae</taxon>
        <taxon>Armatimonas</taxon>
    </lineage>
</organism>
<dbReference type="PANTHER" id="PTHR43806:SF11">
    <property type="entry name" value="CEREVISIN-RELATED"/>
    <property type="match status" value="1"/>
</dbReference>
<dbReference type="InterPro" id="IPR036852">
    <property type="entry name" value="Peptidase_S8/S53_dom_sf"/>
</dbReference>
<gene>
    <name evidence="8" type="ORF">HNQ39_000025</name>
</gene>
<dbReference type="GO" id="GO:0004252">
    <property type="term" value="F:serine-type endopeptidase activity"/>
    <property type="evidence" value="ECO:0007669"/>
    <property type="project" value="UniProtKB-UniRule"/>
</dbReference>
<comment type="similarity">
    <text evidence="1 5 6">Belongs to the peptidase S8 family.</text>
</comment>
<feature type="active site" description="Charge relay system" evidence="5">
    <location>
        <position position="341"/>
    </location>
</feature>
<dbReference type="InterPro" id="IPR015500">
    <property type="entry name" value="Peptidase_S8_subtilisin-rel"/>
</dbReference>
<dbReference type="Pfam" id="PF00082">
    <property type="entry name" value="Peptidase_S8"/>
    <property type="match status" value="1"/>
</dbReference>
<dbReference type="SUPFAM" id="SSF52743">
    <property type="entry name" value="Subtilisin-like"/>
    <property type="match status" value="1"/>
</dbReference>
<dbReference type="PANTHER" id="PTHR43806">
    <property type="entry name" value="PEPTIDASE S8"/>
    <property type="match status" value="1"/>
</dbReference>
<dbReference type="InterPro" id="IPR023827">
    <property type="entry name" value="Peptidase_S8_Asp-AS"/>
</dbReference>
<dbReference type="AlphaFoldDB" id="A0A7W9SLS4"/>
<dbReference type="InterPro" id="IPR000209">
    <property type="entry name" value="Peptidase_S8/S53_dom"/>
</dbReference>
<dbReference type="EMBL" id="JACHGW010000001">
    <property type="protein sequence ID" value="MBB6048263.1"/>
    <property type="molecule type" value="Genomic_DNA"/>
</dbReference>
<dbReference type="PROSITE" id="PS00138">
    <property type="entry name" value="SUBTILASE_SER"/>
    <property type="match status" value="1"/>
</dbReference>
<dbReference type="Gene3D" id="3.40.50.200">
    <property type="entry name" value="Peptidase S8/S53 domain"/>
    <property type="match status" value="1"/>
</dbReference>
<keyword evidence="3 5" id="KW-0378">Hydrolase</keyword>
<dbReference type="PROSITE" id="PS00136">
    <property type="entry name" value="SUBTILASE_ASP"/>
    <property type="match status" value="1"/>
</dbReference>
<feature type="domain" description="Peptidase S8/S53" evidence="7">
    <location>
        <begin position="147"/>
        <end position="382"/>
    </location>
</feature>
<evidence type="ECO:0000313" key="8">
    <source>
        <dbReference type="EMBL" id="MBB6048263.1"/>
    </source>
</evidence>
<evidence type="ECO:0000259" key="7">
    <source>
        <dbReference type="Pfam" id="PF00082"/>
    </source>
</evidence>
<sequence>MNVLKAILTLSFLLLLARMGWADGTILGHVLVKTKPGVSISAIANTYRVKVDDQVPGTAVYSLTVPAGQTEASFATLLNTDSRLVFAEVDTFLLNPEIKGDPVHLAFDFAAADAGFLAQWTAPLGVYTDSSPLRQVNLGLAQARTRGAGVLVAVLDTGLDTSHPLLQGHCLLGMNVLNPAYLPGESYDGLTNAAMGHGTMVAGIIARIAPDAQILPIRVLNADGLGSALNVAKGIQYALRSGAKVANLSLTSSVRSKTIDDAMDAAEAAGMTCIVAAGNNGTSETQYPSSRKEVVVVGAVDSNNIKAPFSNYNRSVSVVAPGVEIRSTYLSGGYATWAGTSFAAPFVTGEAALVQSLHPEFLPANTKDAILSSARSVDKFNPAYKGNLGKGMIDIAATVSRL</sequence>
<feature type="active site" description="Charge relay system" evidence="5">
    <location>
        <position position="197"/>
    </location>
</feature>
<evidence type="ECO:0000256" key="1">
    <source>
        <dbReference type="ARBA" id="ARBA00011073"/>
    </source>
</evidence>
<feature type="active site" description="Charge relay system" evidence="5">
    <location>
        <position position="156"/>
    </location>
</feature>
<name>A0A7W9SLS4_ARMRO</name>
<proteinExistence type="inferred from homology"/>
<dbReference type="PROSITE" id="PS51892">
    <property type="entry name" value="SUBTILASE"/>
    <property type="match status" value="1"/>
</dbReference>
<reference evidence="8 9" key="1">
    <citation type="submission" date="2020-08" db="EMBL/GenBank/DDBJ databases">
        <title>Genomic Encyclopedia of Type Strains, Phase IV (KMG-IV): sequencing the most valuable type-strain genomes for metagenomic binning, comparative biology and taxonomic classification.</title>
        <authorList>
            <person name="Goeker M."/>
        </authorList>
    </citation>
    <scope>NUCLEOTIDE SEQUENCE [LARGE SCALE GENOMIC DNA]</scope>
    <source>
        <strain evidence="8 9">DSM 23562</strain>
    </source>
</reference>
<keyword evidence="9" id="KW-1185">Reference proteome</keyword>
<dbReference type="InterPro" id="IPR023828">
    <property type="entry name" value="Peptidase_S8_Ser-AS"/>
</dbReference>
<comment type="caution">
    <text evidence="8">The sequence shown here is derived from an EMBL/GenBank/DDBJ whole genome shotgun (WGS) entry which is preliminary data.</text>
</comment>
<keyword evidence="2 5" id="KW-0645">Protease</keyword>
<dbReference type="Proteomes" id="UP000520814">
    <property type="component" value="Unassembled WGS sequence"/>
</dbReference>
<evidence type="ECO:0000256" key="2">
    <source>
        <dbReference type="ARBA" id="ARBA00022670"/>
    </source>
</evidence>
<evidence type="ECO:0000256" key="5">
    <source>
        <dbReference type="PROSITE-ProRule" id="PRU01240"/>
    </source>
</evidence>
<evidence type="ECO:0000256" key="6">
    <source>
        <dbReference type="RuleBase" id="RU003355"/>
    </source>
</evidence>
<protein>
    <submittedName>
        <fullName evidence="8">Subtilisin family serine protease</fullName>
    </submittedName>
</protein>